<evidence type="ECO:0000313" key="1">
    <source>
        <dbReference type="EMBL" id="KAI4835573.1"/>
    </source>
</evidence>
<organism evidence="1 2">
    <name type="scientific">Plasmodium brasilianum</name>
    <dbReference type="NCBI Taxonomy" id="5824"/>
    <lineage>
        <taxon>Eukaryota</taxon>
        <taxon>Sar</taxon>
        <taxon>Alveolata</taxon>
        <taxon>Apicomplexa</taxon>
        <taxon>Aconoidasida</taxon>
        <taxon>Haemosporida</taxon>
        <taxon>Plasmodiidae</taxon>
        <taxon>Plasmodium</taxon>
        <taxon>Plasmodium (Plasmodium)</taxon>
    </lineage>
</organism>
<dbReference type="Proteomes" id="UP001056978">
    <property type="component" value="Chromosome 13"/>
</dbReference>
<gene>
    <name evidence="1" type="ORF">MKS88_004784</name>
</gene>
<reference evidence="1" key="1">
    <citation type="submission" date="2022-06" db="EMBL/GenBank/DDBJ databases">
        <title>The First Complete Genome of the Simian Malaria Parasite Plasmodium brasilianum.</title>
        <authorList>
            <person name="Bajic M."/>
            <person name="Ravishankar S."/>
        </authorList>
    </citation>
    <scope>NUCLEOTIDE SEQUENCE</scope>
    <source>
        <strain evidence="1">Bolivian I</strain>
    </source>
</reference>
<keyword evidence="2" id="KW-1185">Reference proteome</keyword>
<name>A0ACB9Y4F7_PLABR</name>
<protein>
    <submittedName>
        <fullName evidence="1">Uncharacterized protein</fullName>
    </submittedName>
</protein>
<accession>A0ACB9Y4F7</accession>
<sequence length="566" mass="67465">MTKNKCVGNEKVITPIINKGAIKPVEIKSIHELQYELNIKIYTNIYTYNTLCNGIFICRGINGITGKKNSGKSSLCSHICVNLFFNDLLHFFHLFYSTYFDFENFLHKKNIENKFSSKISKNLKNLRKEFNIESTNFQELNQLLNYFTLLFIDLYDKKVKEKNAGFLLNYNRIYNNNQFSKKRIIYIDLDNSFYIERYKNMIYSSIEKIKKLINTYINFCGEKNSFLFLLLLDSSNFYQKQQLFNIYKNYTKEWYLFINLFNHYLNKYIDDITFFDVFKNLQILKIFNFSELVNVVHFICDHVEKYAHPKTNHFNKYIPSDLGAVVLDNLNYLHKSNTVNDMQLTNAQLKDKQPNDEQPNDEQPNNEQPNNEQPNNEQSNNEQPNNEQPNNEQPNNEQPNDEQPNDEQPNNKQLNSKHLNNKHLNNKKLNTEQLNNELKCLLMKLSKLSTEHKICVLITNNDSKYFKKHDEHFNKIYSKYVYHHIIVRFINQKNLFEHNYPTKKVSKKNDCYTPSSDEGSDEMAENHDDNFCTKRYNQRYIKIKKKGKDNICFFEINEYGIETLLH</sequence>
<dbReference type="EMBL" id="CM043781">
    <property type="protein sequence ID" value="KAI4835573.1"/>
    <property type="molecule type" value="Genomic_DNA"/>
</dbReference>
<proteinExistence type="predicted"/>
<comment type="caution">
    <text evidence="1">The sequence shown here is derived from an EMBL/GenBank/DDBJ whole genome shotgun (WGS) entry which is preliminary data.</text>
</comment>
<evidence type="ECO:0000313" key="2">
    <source>
        <dbReference type="Proteomes" id="UP001056978"/>
    </source>
</evidence>